<dbReference type="EMBL" id="CAJOBC010001589">
    <property type="protein sequence ID" value="CAF3686927.1"/>
    <property type="molecule type" value="Genomic_DNA"/>
</dbReference>
<evidence type="ECO:0000313" key="3">
    <source>
        <dbReference type="EMBL" id="CAF1054386.1"/>
    </source>
</evidence>
<comment type="caution">
    <text evidence="2">The sequence shown here is derived from an EMBL/GenBank/DDBJ whole genome shotgun (WGS) entry which is preliminary data.</text>
</comment>
<evidence type="ECO:0000313" key="5">
    <source>
        <dbReference type="EMBL" id="CAF3820785.1"/>
    </source>
</evidence>
<reference evidence="2" key="1">
    <citation type="submission" date="2021-02" db="EMBL/GenBank/DDBJ databases">
        <authorList>
            <person name="Nowell W R."/>
        </authorList>
    </citation>
    <scope>NUCLEOTIDE SEQUENCE</scope>
</reference>
<dbReference type="Pfam" id="PF15057">
    <property type="entry name" value="DUF4537"/>
    <property type="match status" value="1"/>
</dbReference>
<dbReference type="EMBL" id="CAJOBA010008120">
    <property type="protein sequence ID" value="CAF3820785.1"/>
    <property type="molecule type" value="Genomic_DNA"/>
</dbReference>
<dbReference type="Proteomes" id="UP000681722">
    <property type="component" value="Unassembled WGS sequence"/>
</dbReference>
<feature type="domain" description="DUF4537" evidence="1">
    <location>
        <begin position="237"/>
        <end position="368"/>
    </location>
</feature>
<evidence type="ECO:0000259" key="1">
    <source>
        <dbReference type="Pfam" id="PF15057"/>
    </source>
</evidence>
<dbReference type="InterPro" id="IPR036465">
    <property type="entry name" value="vWFA_dom_sf"/>
</dbReference>
<evidence type="ECO:0000313" key="4">
    <source>
        <dbReference type="EMBL" id="CAF3686927.1"/>
    </source>
</evidence>
<dbReference type="OrthoDB" id="6241467at2759"/>
<dbReference type="PANTHER" id="PTHR14343">
    <property type="entry name" value="VWFA DOMAIN-CONTAINING PROTEIN"/>
    <property type="match status" value="1"/>
</dbReference>
<gene>
    <name evidence="2" type="ORF">GPM918_LOCUS8843</name>
    <name evidence="3" type="ORF">OVA965_LOCUS17101</name>
    <name evidence="4" type="ORF">SRO942_LOCUS8844</name>
    <name evidence="5" type="ORF">TMI583_LOCUS17111</name>
</gene>
<evidence type="ECO:0000313" key="2">
    <source>
        <dbReference type="EMBL" id="CAF0905051.1"/>
    </source>
</evidence>
<name>A0A814A039_9BILA</name>
<dbReference type="Proteomes" id="UP000682733">
    <property type="component" value="Unassembled WGS sequence"/>
</dbReference>
<sequence length="825" mass="94474">MYVCLSTIKEHIIAYLRVHVSDSATNLMLNFIEFHSDIRQWADRMVSWNKNSILIAEEWIRSLAAKTSTNTLTALLAAFSEPMCEQIILITDGIPDQEPYFILCTLKTLDNLKPCHVFYVSTPNSQNTSEEETIVKFLTDLAKITCGSLTIVNFSQTGSLKSLVPVVTYYPSLVDSLYMNNPNVMFSSEIHNGQLIDDSVIQLSPPPTILWSNTDVPLTDKHYEIAHSPEVGSLLIGQEVLARKATDGYYYRGKILNQLSAYRFMVEFDPKTSGIYREPNFQDTTLYDIIHYRDALMHAIKRGDYVLGPIGDNQGRYMPGEVLDGFEKRLSCENGEEKSLVIYFTDGKTVKMKRSNDTIWISSSLYERIKFELSIPPNARQLSEIHSVSYPSKLLSNYPVQPSIIPLATNNLPLFVPSIKSYSTSLAPKRIIPKDELNQRVDLQIEKHRLLLNENQQESKTTFSSASDISFNTRHPNCCFHSHCPSKHFHSYSTSLACCCTSTTPSPACCCTSTTTAKSSRSKSVCFGEHSVNGRKYSVDDAHFCSQSPSIKSYPKSLNSSTNFVDGTEQHGCQIPLINLVKNSPTHTSSISKQHFNNNEPKRSSYEFYETKTPITTESKTIKSAPESFSHSHHTHMATQRSNMGHMNERTQRDIRDELQKQQIEREEFKKHQANDEHRLIVNHQQQQTDKAEQILNTKRYPEHQVISNGYQRAQYGGQDHLWYKQSQYEQRNFDSHQRQAAKEPKDAELLHHRQTNDISRNKAYHNSVLASDFDRLYKNVLNRKFHNNYVRKTGVLRDREQKRNDFIKDVGKKHMTWTNATILT</sequence>
<dbReference type="EMBL" id="CAJNOQ010001589">
    <property type="protein sequence ID" value="CAF0905051.1"/>
    <property type="molecule type" value="Genomic_DNA"/>
</dbReference>
<keyword evidence="6" id="KW-1185">Reference proteome</keyword>
<evidence type="ECO:0000313" key="6">
    <source>
        <dbReference type="Proteomes" id="UP000663829"/>
    </source>
</evidence>
<dbReference type="PANTHER" id="PTHR14343:SF5">
    <property type="entry name" value="DUF4537 DOMAIN-CONTAINING PROTEIN"/>
    <property type="match status" value="1"/>
</dbReference>
<dbReference type="EMBL" id="CAJNOK010008107">
    <property type="protein sequence ID" value="CAF1054386.1"/>
    <property type="molecule type" value="Genomic_DNA"/>
</dbReference>
<dbReference type="InterPro" id="IPR032770">
    <property type="entry name" value="DUF4537"/>
</dbReference>
<dbReference type="Proteomes" id="UP000663829">
    <property type="component" value="Unassembled WGS sequence"/>
</dbReference>
<dbReference type="SUPFAM" id="SSF53300">
    <property type="entry name" value="vWA-like"/>
    <property type="match status" value="1"/>
</dbReference>
<dbReference type="Proteomes" id="UP000677228">
    <property type="component" value="Unassembled WGS sequence"/>
</dbReference>
<dbReference type="AlphaFoldDB" id="A0A814A039"/>
<organism evidence="2 6">
    <name type="scientific">Didymodactylos carnosus</name>
    <dbReference type="NCBI Taxonomy" id="1234261"/>
    <lineage>
        <taxon>Eukaryota</taxon>
        <taxon>Metazoa</taxon>
        <taxon>Spiralia</taxon>
        <taxon>Gnathifera</taxon>
        <taxon>Rotifera</taxon>
        <taxon>Eurotatoria</taxon>
        <taxon>Bdelloidea</taxon>
        <taxon>Philodinida</taxon>
        <taxon>Philodinidae</taxon>
        <taxon>Didymodactylos</taxon>
    </lineage>
</organism>
<accession>A0A814A039</accession>
<proteinExistence type="predicted"/>
<protein>
    <recommendedName>
        <fullName evidence="1">DUF4537 domain-containing protein</fullName>
    </recommendedName>
</protein>